<dbReference type="GO" id="GO:0051604">
    <property type="term" value="P:protein maturation"/>
    <property type="evidence" value="ECO:0007669"/>
    <property type="project" value="InterPro"/>
</dbReference>
<dbReference type="Pfam" id="PF01155">
    <property type="entry name" value="HypA"/>
    <property type="match status" value="1"/>
</dbReference>
<feature type="binding site" evidence="5">
    <location>
        <position position="2"/>
    </location>
    <ligand>
        <name>Ni(2+)</name>
        <dbReference type="ChEBI" id="CHEBI:49786"/>
    </ligand>
</feature>
<dbReference type="PIRSF" id="PIRSF004761">
    <property type="entry name" value="Hydrgn_mat_HypA"/>
    <property type="match status" value="1"/>
</dbReference>
<dbReference type="PANTHER" id="PTHR34535">
    <property type="entry name" value="HYDROGENASE MATURATION FACTOR HYPA"/>
    <property type="match status" value="1"/>
</dbReference>
<sequence length="135" mass="14110">MHEFGIAEAVVDAVERRAGGRRVRRARVRAGALLRIAPQALDQAFCLASAGTVAEGATLDLVIEPVRLICRGCGHSALCADPLTICGLCGGIDVDSEGGDSLVLESIQLYPDTTAEVSYVPGHSGRDRGDPARPD</sequence>
<evidence type="ECO:0000313" key="6">
    <source>
        <dbReference type="EMBL" id="SIS23233.1"/>
    </source>
</evidence>
<dbReference type="HAMAP" id="MF_00213">
    <property type="entry name" value="HypA_HybF"/>
    <property type="match status" value="1"/>
</dbReference>
<keyword evidence="2 5" id="KW-0533">Nickel</keyword>
<reference evidence="7" key="1">
    <citation type="submission" date="2017-01" db="EMBL/GenBank/DDBJ databases">
        <authorList>
            <person name="Varghese N."/>
            <person name="Submissions S."/>
        </authorList>
    </citation>
    <scope>NUCLEOTIDE SEQUENCE [LARGE SCALE GENOMIC DNA]</scope>
    <source>
        <strain evidence="7">ATCC 12950</strain>
    </source>
</reference>
<keyword evidence="4 5" id="KW-0862">Zinc</keyword>
<dbReference type="InterPro" id="IPR020538">
    <property type="entry name" value="Hydgase_Ni_incorp_HypA/HybF_CS"/>
</dbReference>
<dbReference type="STRING" id="58117.SAMN05421833_14620"/>
<feature type="binding site" evidence="5">
    <location>
        <position position="86"/>
    </location>
    <ligand>
        <name>Zn(2+)</name>
        <dbReference type="ChEBI" id="CHEBI:29105"/>
    </ligand>
</feature>
<dbReference type="PANTHER" id="PTHR34535:SF3">
    <property type="entry name" value="HYDROGENASE MATURATION FACTOR HYPA"/>
    <property type="match status" value="1"/>
</dbReference>
<organism evidence="6 7">
    <name type="scientific">Microbispora rosea</name>
    <dbReference type="NCBI Taxonomy" id="58117"/>
    <lineage>
        <taxon>Bacteria</taxon>
        <taxon>Bacillati</taxon>
        <taxon>Actinomycetota</taxon>
        <taxon>Actinomycetes</taxon>
        <taxon>Streptosporangiales</taxon>
        <taxon>Streptosporangiaceae</taxon>
        <taxon>Microbispora</taxon>
    </lineage>
</organism>
<feature type="binding site" evidence="5">
    <location>
        <position position="70"/>
    </location>
    <ligand>
        <name>Zn(2+)</name>
        <dbReference type="ChEBI" id="CHEBI:29105"/>
    </ligand>
</feature>
<dbReference type="PROSITE" id="PS01249">
    <property type="entry name" value="HYPA"/>
    <property type="match status" value="1"/>
</dbReference>
<dbReference type="GO" id="GO:0008270">
    <property type="term" value="F:zinc ion binding"/>
    <property type="evidence" value="ECO:0007669"/>
    <property type="project" value="UniProtKB-UniRule"/>
</dbReference>
<proteinExistence type="inferred from homology"/>
<dbReference type="InterPro" id="IPR000688">
    <property type="entry name" value="HypA/HybF"/>
</dbReference>
<feature type="binding site" evidence="5">
    <location>
        <position position="73"/>
    </location>
    <ligand>
        <name>Zn(2+)</name>
        <dbReference type="ChEBI" id="CHEBI:29105"/>
    </ligand>
</feature>
<keyword evidence="7" id="KW-1185">Reference proteome</keyword>
<evidence type="ECO:0000256" key="4">
    <source>
        <dbReference type="ARBA" id="ARBA00022833"/>
    </source>
</evidence>
<dbReference type="Gene3D" id="3.30.2320.80">
    <property type="match status" value="1"/>
</dbReference>
<comment type="function">
    <text evidence="5">Involved in the maturation of [NiFe] hydrogenases. Required for nickel insertion into the metal center of the hydrogenase.</text>
</comment>
<dbReference type="GO" id="GO:0016151">
    <property type="term" value="F:nickel cation binding"/>
    <property type="evidence" value="ECO:0007669"/>
    <property type="project" value="UniProtKB-UniRule"/>
</dbReference>
<accession>A0A1N7HEP7</accession>
<dbReference type="OrthoDB" id="288014at2"/>
<feature type="binding site" evidence="5">
    <location>
        <position position="89"/>
    </location>
    <ligand>
        <name>Zn(2+)</name>
        <dbReference type="ChEBI" id="CHEBI:29105"/>
    </ligand>
</feature>
<comment type="similarity">
    <text evidence="1 5">Belongs to the HypA/HybF family.</text>
</comment>
<gene>
    <name evidence="5" type="primary">hypA</name>
    <name evidence="6" type="ORF">SAMN05421833_14620</name>
</gene>
<protein>
    <recommendedName>
        <fullName evidence="5">Hydrogenase maturation factor HypA</fullName>
    </recommendedName>
</protein>
<dbReference type="GeneID" id="97494522"/>
<evidence type="ECO:0000256" key="3">
    <source>
        <dbReference type="ARBA" id="ARBA00022723"/>
    </source>
</evidence>
<name>A0A1N7HEP7_9ACTN</name>
<evidence type="ECO:0000256" key="1">
    <source>
        <dbReference type="ARBA" id="ARBA00010748"/>
    </source>
</evidence>
<evidence type="ECO:0000256" key="2">
    <source>
        <dbReference type="ARBA" id="ARBA00022596"/>
    </source>
</evidence>
<dbReference type="EMBL" id="FTNI01000046">
    <property type="protein sequence ID" value="SIS23233.1"/>
    <property type="molecule type" value="Genomic_DNA"/>
</dbReference>
<evidence type="ECO:0000256" key="5">
    <source>
        <dbReference type="HAMAP-Rule" id="MF_00213"/>
    </source>
</evidence>
<keyword evidence="3 5" id="KW-0479">Metal-binding</keyword>
<evidence type="ECO:0000313" key="7">
    <source>
        <dbReference type="Proteomes" id="UP000186096"/>
    </source>
</evidence>
<dbReference type="RefSeq" id="WP_030510834.1">
    <property type="nucleotide sequence ID" value="NZ_CP192071.1"/>
</dbReference>
<dbReference type="AlphaFoldDB" id="A0A1N7HEP7"/>
<dbReference type="Proteomes" id="UP000186096">
    <property type="component" value="Unassembled WGS sequence"/>
</dbReference>